<dbReference type="GO" id="GO:0006351">
    <property type="term" value="P:DNA-templated transcription"/>
    <property type="evidence" value="ECO:0007669"/>
    <property type="project" value="InterPro"/>
</dbReference>
<sequence>MPMALSAGSLSTGQGTRFVLAATEHLHLRMAKMSERIRQLEGALSELQVQHSTEPHPLLGPDLSEASQPDDGIDPSSAGGSAVAEHTSELVESLGTLSISDTGVSRFFGPTGGSHCLLMSDNIPSQGIADGSSNSVRDSKITENENSIPASPCKPARSTMTIEGLINYHLPTEERAHYLTESYVEQASWLFQTVSQDQILHELLPAYYVNGASHVTQAGNNPHRLGLLFLVFAIGALLDPRQEPGNKEADLYHQAAHASICLRSVMEKPSLETVQALHLLSIYNALSGNEVAGKETSVETSWSLVTLAAHLAHMFGLHRDGLRWGLPAGVTARRRIVFWDLFVADVWNCLEAGRPPTFSLPYIDCQFPGGMSPHDKTHIYSNERAFYGSWVYRFASDCVADVAARTLTYDSPSYSTILELDRKVRNFPVPAAVEEFAAAASGAIPTKPADKDIGLMESMGRYVMSNSREVILLYIHRSFFAQAILDNPINPLNSTYTPSFLAAYRASLTILRTVEVQYDLHPKLTARLWPVWTYAFSAAVVFGTIVTRGPLSPMASSAMKELRDACVLFSKASSCNRRAQKALPIITKLMEKAQNALLRAQSDTPDELGQQWCVDGGGNDDELAIFSGRTKLVSMRGQATDGMPERSSDAHESTERLSGPASEWREKQDLVEPAVPQQYIREQPGSTWPQQPSSMVVLEHVPEMTFWERPPYPDASSQSTPIQVPPTPLQKLPTPMPSQIPVHGGPNPGSSACASLPSDPYSMVCLSVPSAQGYHPHRCDQQAHHPLMSSTPSSVSYYDDPLTCTGSHHRQSRSQAHTSLSTYAHVQLRPHQRIDALPHHQPSHQPAPPELAQLGLIAQESGLDRRWSSFMHESGFFP</sequence>
<evidence type="ECO:0000313" key="6">
    <source>
        <dbReference type="Proteomes" id="UP000054018"/>
    </source>
</evidence>
<proteinExistence type="predicted"/>
<dbReference type="CDD" id="cd12148">
    <property type="entry name" value="fungal_TF_MHR"/>
    <property type="match status" value="1"/>
</dbReference>
<evidence type="ECO:0000256" key="1">
    <source>
        <dbReference type="ARBA" id="ARBA00004123"/>
    </source>
</evidence>
<dbReference type="Pfam" id="PF04082">
    <property type="entry name" value="Fungal_trans"/>
    <property type="match status" value="1"/>
</dbReference>
<feature type="domain" description="Xylanolytic transcriptional activator regulatory" evidence="4">
    <location>
        <begin position="301"/>
        <end position="374"/>
    </location>
</feature>
<accession>A0A0C9ZI99</accession>
<reference evidence="6" key="2">
    <citation type="submission" date="2015-01" db="EMBL/GenBank/DDBJ databases">
        <title>Evolutionary Origins and Diversification of the Mycorrhizal Mutualists.</title>
        <authorList>
            <consortium name="DOE Joint Genome Institute"/>
            <consortium name="Mycorrhizal Genomics Consortium"/>
            <person name="Kohler A."/>
            <person name="Kuo A."/>
            <person name="Nagy L.G."/>
            <person name="Floudas D."/>
            <person name="Copeland A."/>
            <person name="Barry K.W."/>
            <person name="Cichocki N."/>
            <person name="Veneault-Fourrey C."/>
            <person name="LaButti K."/>
            <person name="Lindquist E.A."/>
            <person name="Lipzen A."/>
            <person name="Lundell T."/>
            <person name="Morin E."/>
            <person name="Murat C."/>
            <person name="Riley R."/>
            <person name="Ohm R."/>
            <person name="Sun H."/>
            <person name="Tunlid A."/>
            <person name="Henrissat B."/>
            <person name="Grigoriev I.V."/>
            <person name="Hibbett D.S."/>
            <person name="Martin F."/>
        </authorList>
    </citation>
    <scope>NUCLEOTIDE SEQUENCE [LARGE SCALE GENOMIC DNA]</scope>
    <source>
        <strain evidence="6">441</strain>
    </source>
</reference>
<evidence type="ECO:0000256" key="2">
    <source>
        <dbReference type="ARBA" id="ARBA00023242"/>
    </source>
</evidence>
<dbReference type="GO" id="GO:0005634">
    <property type="term" value="C:nucleus"/>
    <property type="evidence" value="ECO:0007669"/>
    <property type="project" value="UniProtKB-SubCell"/>
</dbReference>
<reference evidence="5 6" key="1">
    <citation type="submission" date="2014-04" db="EMBL/GenBank/DDBJ databases">
        <authorList>
            <consortium name="DOE Joint Genome Institute"/>
            <person name="Kuo A."/>
            <person name="Kohler A."/>
            <person name="Costa M.D."/>
            <person name="Nagy L.G."/>
            <person name="Floudas D."/>
            <person name="Copeland A."/>
            <person name="Barry K.W."/>
            <person name="Cichocki N."/>
            <person name="Veneault-Fourrey C."/>
            <person name="LaButti K."/>
            <person name="Lindquist E.A."/>
            <person name="Lipzen A."/>
            <person name="Lundell T."/>
            <person name="Morin E."/>
            <person name="Murat C."/>
            <person name="Sun H."/>
            <person name="Tunlid A."/>
            <person name="Henrissat B."/>
            <person name="Grigoriev I.V."/>
            <person name="Hibbett D.S."/>
            <person name="Martin F."/>
            <person name="Nordberg H.P."/>
            <person name="Cantor M.N."/>
            <person name="Hua S.X."/>
        </authorList>
    </citation>
    <scope>NUCLEOTIDE SEQUENCE [LARGE SCALE GENOMIC DNA]</scope>
    <source>
        <strain evidence="5 6">441</strain>
    </source>
</reference>
<feature type="compositionally biased region" description="Basic and acidic residues" evidence="3">
    <location>
        <begin position="643"/>
        <end position="655"/>
    </location>
</feature>
<evidence type="ECO:0000259" key="4">
    <source>
        <dbReference type="SMART" id="SM00906"/>
    </source>
</evidence>
<dbReference type="Proteomes" id="UP000054018">
    <property type="component" value="Unassembled WGS sequence"/>
</dbReference>
<dbReference type="InterPro" id="IPR050613">
    <property type="entry name" value="Sec_Metabolite_Reg"/>
</dbReference>
<protein>
    <recommendedName>
        <fullName evidence="4">Xylanolytic transcriptional activator regulatory domain-containing protein</fullName>
    </recommendedName>
</protein>
<keyword evidence="2" id="KW-0539">Nucleus</keyword>
<dbReference type="GO" id="GO:0008270">
    <property type="term" value="F:zinc ion binding"/>
    <property type="evidence" value="ECO:0007669"/>
    <property type="project" value="InterPro"/>
</dbReference>
<name>A0A0C9ZI99_9AGAM</name>
<dbReference type="PANTHER" id="PTHR31001:SF56">
    <property type="entry name" value="ZN(2)-C6 FUNGAL-TYPE DOMAIN-CONTAINING PROTEIN"/>
    <property type="match status" value="1"/>
</dbReference>
<gene>
    <name evidence="5" type="ORF">PISMIDRAFT_11803</name>
</gene>
<dbReference type="OrthoDB" id="424974at2759"/>
<dbReference type="AlphaFoldDB" id="A0A0C9ZI99"/>
<keyword evidence="6" id="KW-1185">Reference proteome</keyword>
<feature type="region of interest" description="Disordered" evidence="3">
    <location>
        <begin position="128"/>
        <end position="154"/>
    </location>
</feature>
<dbReference type="GO" id="GO:0003677">
    <property type="term" value="F:DNA binding"/>
    <property type="evidence" value="ECO:0007669"/>
    <property type="project" value="InterPro"/>
</dbReference>
<organism evidence="5 6">
    <name type="scientific">Pisolithus microcarpus 441</name>
    <dbReference type="NCBI Taxonomy" id="765257"/>
    <lineage>
        <taxon>Eukaryota</taxon>
        <taxon>Fungi</taxon>
        <taxon>Dikarya</taxon>
        <taxon>Basidiomycota</taxon>
        <taxon>Agaricomycotina</taxon>
        <taxon>Agaricomycetes</taxon>
        <taxon>Agaricomycetidae</taxon>
        <taxon>Boletales</taxon>
        <taxon>Sclerodermatineae</taxon>
        <taxon>Pisolithaceae</taxon>
        <taxon>Pisolithus</taxon>
    </lineage>
</organism>
<dbReference type="SMART" id="SM00906">
    <property type="entry name" value="Fungal_trans"/>
    <property type="match status" value="1"/>
</dbReference>
<feature type="region of interest" description="Disordered" evidence="3">
    <location>
        <begin position="637"/>
        <end position="665"/>
    </location>
</feature>
<dbReference type="PANTHER" id="PTHR31001">
    <property type="entry name" value="UNCHARACTERIZED TRANSCRIPTIONAL REGULATORY PROTEIN"/>
    <property type="match status" value="1"/>
</dbReference>
<comment type="subcellular location">
    <subcellularLocation>
        <location evidence="1">Nucleus</location>
    </subcellularLocation>
</comment>
<evidence type="ECO:0000313" key="5">
    <source>
        <dbReference type="EMBL" id="KIK22232.1"/>
    </source>
</evidence>
<dbReference type="EMBL" id="KN833742">
    <property type="protein sequence ID" value="KIK22232.1"/>
    <property type="molecule type" value="Genomic_DNA"/>
</dbReference>
<dbReference type="InterPro" id="IPR007219">
    <property type="entry name" value="XnlR_reg_dom"/>
</dbReference>
<evidence type="ECO:0000256" key="3">
    <source>
        <dbReference type="SAM" id="MobiDB-lite"/>
    </source>
</evidence>
<dbReference type="HOGENOM" id="CLU_007340_1_0_1"/>
<feature type="region of interest" description="Disordered" evidence="3">
    <location>
        <begin position="48"/>
        <end position="86"/>
    </location>
</feature>